<comment type="similarity">
    <text evidence="1">Belongs to the HipA Ser/Thr kinase family.</text>
</comment>
<comment type="caution">
    <text evidence="5">The sequence shown here is derived from an EMBL/GenBank/DDBJ whole genome shotgun (WGS) entry which is preliminary data.</text>
</comment>
<dbReference type="Pfam" id="PF07804">
    <property type="entry name" value="HipA_C"/>
    <property type="match status" value="1"/>
</dbReference>
<dbReference type="GO" id="GO:0004674">
    <property type="term" value="F:protein serine/threonine kinase activity"/>
    <property type="evidence" value="ECO:0007669"/>
    <property type="project" value="TreeGrafter"/>
</dbReference>
<dbReference type="Gene3D" id="1.10.1070.20">
    <property type="match status" value="1"/>
</dbReference>
<dbReference type="InterPro" id="IPR012893">
    <property type="entry name" value="HipA-like_C"/>
</dbReference>
<evidence type="ECO:0000256" key="1">
    <source>
        <dbReference type="ARBA" id="ARBA00010164"/>
    </source>
</evidence>
<keyword evidence="3" id="KW-0418">Kinase</keyword>
<reference evidence="5" key="1">
    <citation type="submission" date="2020-10" db="EMBL/GenBank/DDBJ databases">
        <authorList>
            <person name="Gilroy R."/>
        </authorList>
    </citation>
    <scope>NUCLEOTIDE SEQUENCE</scope>
    <source>
        <strain evidence="5">2889</strain>
    </source>
</reference>
<evidence type="ECO:0000313" key="6">
    <source>
        <dbReference type="Proteomes" id="UP000823612"/>
    </source>
</evidence>
<dbReference type="Proteomes" id="UP000823612">
    <property type="component" value="Unassembled WGS sequence"/>
</dbReference>
<evidence type="ECO:0000313" key="5">
    <source>
        <dbReference type="EMBL" id="MBO8433312.1"/>
    </source>
</evidence>
<accession>A0A9D9H2Z6</accession>
<evidence type="ECO:0000256" key="2">
    <source>
        <dbReference type="ARBA" id="ARBA00022679"/>
    </source>
</evidence>
<dbReference type="PANTHER" id="PTHR37419:SF1">
    <property type="entry name" value="SERINE_THREONINE-PROTEIN KINASE TOXIN HIPA"/>
    <property type="match status" value="1"/>
</dbReference>
<feature type="domain" description="HipA-like C-terminal" evidence="4">
    <location>
        <begin position="58"/>
        <end position="295"/>
    </location>
</feature>
<gene>
    <name evidence="5" type="ORF">IAB08_08500</name>
</gene>
<dbReference type="PANTHER" id="PTHR37419">
    <property type="entry name" value="SERINE/THREONINE-PROTEIN KINASE TOXIN HIPA"/>
    <property type="match status" value="1"/>
</dbReference>
<keyword evidence="2" id="KW-0808">Transferase</keyword>
<reference evidence="5" key="2">
    <citation type="journal article" date="2021" name="PeerJ">
        <title>Extensive microbial diversity within the chicken gut microbiome revealed by metagenomics and culture.</title>
        <authorList>
            <person name="Gilroy R."/>
            <person name="Ravi A."/>
            <person name="Getino M."/>
            <person name="Pursley I."/>
            <person name="Horton D.L."/>
            <person name="Alikhan N.F."/>
            <person name="Baker D."/>
            <person name="Gharbi K."/>
            <person name="Hall N."/>
            <person name="Watson M."/>
            <person name="Adriaenssens E.M."/>
            <person name="Foster-Nyarko E."/>
            <person name="Jarju S."/>
            <person name="Secka A."/>
            <person name="Antonio M."/>
            <person name="Oren A."/>
            <person name="Chaudhuri R.R."/>
            <person name="La Ragione R."/>
            <person name="Hildebrand F."/>
            <person name="Pallen M.J."/>
        </authorList>
    </citation>
    <scope>NUCLEOTIDE SEQUENCE</scope>
    <source>
        <strain evidence="5">2889</strain>
    </source>
</reference>
<dbReference type="GO" id="GO:0005829">
    <property type="term" value="C:cytosol"/>
    <property type="evidence" value="ECO:0007669"/>
    <property type="project" value="TreeGrafter"/>
</dbReference>
<evidence type="ECO:0000256" key="3">
    <source>
        <dbReference type="ARBA" id="ARBA00022777"/>
    </source>
</evidence>
<dbReference type="EMBL" id="JADIMZ010000127">
    <property type="protein sequence ID" value="MBO8433312.1"/>
    <property type="molecule type" value="Genomic_DNA"/>
</dbReference>
<evidence type="ECO:0000259" key="4">
    <source>
        <dbReference type="Pfam" id="PF07804"/>
    </source>
</evidence>
<sequence length="331" mass="37881">MNPLNICPSTLQRGYNTYSPLAQKILFDGQAVSHIFSEPSPDSDAKETAEAIKNIGRISLSGVQAKFSVIVSNKTLRYSRENEQGTFILKPRPTGYQIINRDFCAANEHVSMQIASQVFGIETAANGLCFFENGSPAYITRRFDVHEKGKYKQEDFAALLGYSKDNAGPNYKYAKASYEECAEIIHQYVKAALIDIRRFFRLILFNFITLNDDAHLKNFSLIERNGEFRLAPAYDLINTSLQLREPRIFALDNGLFKEGMNFSDIRTIGRADFEEFGKRIGLPEKVIKQEIDLFATEQPKAKELLDNSFLSPELQKEYWQSLDYRRKMLKF</sequence>
<dbReference type="InterPro" id="IPR052028">
    <property type="entry name" value="HipA_Ser/Thr_kinase"/>
</dbReference>
<protein>
    <submittedName>
        <fullName evidence="5">HipA domain-containing protein</fullName>
    </submittedName>
</protein>
<dbReference type="AlphaFoldDB" id="A0A9D9H2Z6"/>
<proteinExistence type="inferred from homology"/>
<organism evidence="5 6">
    <name type="scientific">Candidatus Pullibacteroides excrementavium</name>
    <dbReference type="NCBI Taxonomy" id="2840905"/>
    <lineage>
        <taxon>Bacteria</taxon>
        <taxon>Pseudomonadati</taxon>
        <taxon>Bacteroidota</taxon>
        <taxon>Bacteroidia</taxon>
        <taxon>Bacteroidales</taxon>
        <taxon>Candidatus Pullibacteroides</taxon>
    </lineage>
</organism>
<name>A0A9D9H2Z6_9BACT</name>